<dbReference type="EMBL" id="ML977505">
    <property type="protein sequence ID" value="KAF2129875.1"/>
    <property type="molecule type" value="Genomic_DNA"/>
</dbReference>
<name>A0A6A6AFI1_9PLEO</name>
<feature type="compositionally biased region" description="Polar residues" evidence="1">
    <location>
        <begin position="91"/>
        <end position="131"/>
    </location>
</feature>
<organism evidence="2 3">
    <name type="scientific">Dothidotthia symphoricarpi CBS 119687</name>
    <dbReference type="NCBI Taxonomy" id="1392245"/>
    <lineage>
        <taxon>Eukaryota</taxon>
        <taxon>Fungi</taxon>
        <taxon>Dikarya</taxon>
        <taxon>Ascomycota</taxon>
        <taxon>Pezizomycotina</taxon>
        <taxon>Dothideomycetes</taxon>
        <taxon>Pleosporomycetidae</taxon>
        <taxon>Pleosporales</taxon>
        <taxon>Dothidotthiaceae</taxon>
        <taxon>Dothidotthia</taxon>
    </lineage>
</organism>
<evidence type="ECO:0000256" key="1">
    <source>
        <dbReference type="SAM" id="MobiDB-lite"/>
    </source>
</evidence>
<keyword evidence="3" id="KW-1185">Reference proteome</keyword>
<gene>
    <name evidence="2" type="ORF">P153DRAFT_366378</name>
</gene>
<feature type="region of interest" description="Disordered" evidence="1">
    <location>
        <begin position="56"/>
        <end position="131"/>
    </location>
</feature>
<protein>
    <submittedName>
        <fullName evidence="2">Uncharacterized protein</fullName>
    </submittedName>
</protein>
<dbReference type="GeneID" id="54408472"/>
<dbReference type="Proteomes" id="UP000799771">
    <property type="component" value="Unassembled WGS sequence"/>
</dbReference>
<dbReference type="AlphaFoldDB" id="A0A6A6AFI1"/>
<proteinExistence type="predicted"/>
<dbReference type="RefSeq" id="XP_033524262.1">
    <property type="nucleotide sequence ID" value="XM_033668040.1"/>
</dbReference>
<accession>A0A6A6AFI1</accession>
<evidence type="ECO:0000313" key="3">
    <source>
        <dbReference type="Proteomes" id="UP000799771"/>
    </source>
</evidence>
<evidence type="ECO:0000313" key="2">
    <source>
        <dbReference type="EMBL" id="KAF2129875.1"/>
    </source>
</evidence>
<reference evidence="2" key="1">
    <citation type="journal article" date="2020" name="Stud. Mycol.">
        <title>101 Dothideomycetes genomes: a test case for predicting lifestyles and emergence of pathogens.</title>
        <authorList>
            <person name="Haridas S."/>
            <person name="Albert R."/>
            <person name="Binder M."/>
            <person name="Bloem J."/>
            <person name="Labutti K."/>
            <person name="Salamov A."/>
            <person name="Andreopoulos B."/>
            <person name="Baker S."/>
            <person name="Barry K."/>
            <person name="Bills G."/>
            <person name="Bluhm B."/>
            <person name="Cannon C."/>
            <person name="Castanera R."/>
            <person name="Culley D."/>
            <person name="Daum C."/>
            <person name="Ezra D."/>
            <person name="Gonzalez J."/>
            <person name="Henrissat B."/>
            <person name="Kuo A."/>
            <person name="Liang C."/>
            <person name="Lipzen A."/>
            <person name="Lutzoni F."/>
            <person name="Magnuson J."/>
            <person name="Mondo S."/>
            <person name="Nolan M."/>
            <person name="Ohm R."/>
            <person name="Pangilinan J."/>
            <person name="Park H.-J."/>
            <person name="Ramirez L."/>
            <person name="Alfaro M."/>
            <person name="Sun H."/>
            <person name="Tritt A."/>
            <person name="Yoshinaga Y."/>
            <person name="Zwiers L.-H."/>
            <person name="Turgeon B."/>
            <person name="Goodwin S."/>
            <person name="Spatafora J."/>
            <person name="Crous P."/>
            <person name="Grigoriev I."/>
        </authorList>
    </citation>
    <scope>NUCLEOTIDE SEQUENCE</scope>
    <source>
        <strain evidence="2">CBS 119687</strain>
    </source>
</reference>
<sequence length="131" mass="14325">MFVVRELSGHEAVANICSLDESNLLIRRHEVTLHSYTRSCIIRFIVYKSAIQSPALQTPATHPSPRGPTPPTSQIPKTSIHAPKHPFHPFPSTSTAQTPRNYESTPFIGPQTSDQQVITGEQANARNAGSA</sequence>